<evidence type="ECO:0000313" key="3">
    <source>
        <dbReference type="Proteomes" id="UP000596661"/>
    </source>
</evidence>
<evidence type="ECO:0000313" key="2">
    <source>
        <dbReference type="EnsemblPlants" id="cds.evm.model.09.511"/>
    </source>
</evidence>
<dbReference type="EnsemblPlants" id="evm.model.09.511">
    <property type="protein sequence ID" value="cds.evm.model.09.511"/>
    <property type="gene ID" value="evm.TU.09.511"/>
</dbReference>
<proteinExistence type="predicted"/>
<protein>
    <submittedName>
        <fullName evidence="2">Uncharacterized protein</fullName>
    </submittedName>
</protein>
<dbReference type="Proteomes" id="UP000596661">
    <property type="component" value="Chromosome 9"/>
</dbReference>
<name>A0A803QGH4_CANSA</name>
<dbReference type="AlphaFoldDB" id="A0A803QGH4"/>
<reference evidence="2" key="1">
    <citation type="submission" date="2018-11" db="EMBL/GenBank/DDBJ databases">
        <authorList>
            <person name="Grassa J C."/>
        </authorList>
    </citation>
    <scope>NUCLEOTIDE SEQUENCE [LARGE SCALE GENOMIC DNA]</scope>
</reference>
<dbReference type="Gramene" id="evm.model.09.511">
    <property type="protein sequence ID" value="cds.evm.model.09.511"/>
    <property type="gene ID" value="evm.TU.09.511"/>
</dbReference>
<keyword evidence="3" id="KW-1185">Reference proteome</keyword>
<dbReference type="EMBL" id="UZAU01000723">
    <property type="status" value="NOT_ANNOTATED_CDS"/>
    <property type="molecule type" value="Genomic_DNA"/>
</dbReference>
<feature type="coiled-coil region" evidence="1">
    <location>
        <begin position="211"/>
        <end position="249"/>
    </location>
</feature>
<organism evidence="2 3">
    <name type="scientific">Cannabis sativa</name>
    <name type="common">Hemp</name>
    <name type="synonym">Marijuana</name>
    <dbReference type="NCBI Taxonomy" id="3483"/>
    <lineage>
        <taxon>Eukaryota</taxon>
        <taxon>Viridiplantae</taxon>
        <taxon>Streptophyta</taxon>
        <taxon>Embryophyta</taxon>
        <taxon>Tracheophyta</taxon>
        <taxon>Spermatophyta</taxon>
        <taxon>Magnoliopsida</taxon>
        <taxon>eudicotyledons</taxon>
        <taxon>Gunneridae</taxon>
        <taxon>Pentapetalae</taxon>
        <taxon>rosids</taxon>
        <taxon>fabids</taxon>
        <taxon>Rosales</taxon>
        <taxon>Cannabaceae</taxon>
        <taxon>Cannabis</taxon>
    </lineage>
</organism>
<accession>A0A803QGH4</accession>
<reference evidence="2" key="2">
    <citation type="submission" date="2021-03" db="UniProtKB">
        <authorList>
            <consortium name="EnsemblPlants"/>
        </authorList>
    </citation>
    <scope>IDENTIFICATION</scope>
</reference>
<sequence length="302" mass="33586">MKNMKNMFEFLKRHTLICNTLSGHRVLFKTWLVMGSSHGSWSAIGVHHNVWSAMPGLGVLGWPLAGFSQSCLCGLASNPFSISFLSDLEVYTDTLWPEPRKSYCKVSPFDPHIAKLATMGMVAIVEEATHPLDGRDPEVGQAEVHMGYHGVESSTGSPKQPLNRLGQPSVVGVDHVLTKEAELLGRGEALTNSEALIKQKQDMIFGLKRILNTMTQENNALDADVSRLEAELKRSNEELKLSKEELKLVLDGQQAMRKEYDGLSLEIKLCNPKVDLSYMGYSFLESTLAQGKELYESRMETN</sequence>
<evidence type="ECO:0000256" key="1">
    <source>
        <dbReference type="SAM" id="Coils"/>
    </source>
</evidence>
<keyword evidence="1" id="KW-0175">Coiled coil</keyword>